<accession>A0A330L5X8</accession>
<keyword evidence="6 8" id="KW-0592">Phosphate transport</keyword>
<dbReference type="SUPFAM" id="SSF109755">
    <property type="entry name" value="PhoU-like"/>
    <property type="match status" value="1"/>
</dbReference>
<evidence type="ECO:0000256" key="8">
    <source>
        <dbReference type="PIRNR" id="PIRNR003107"/>
    </source>
</evidence>
<gene>
    <name evidence="10" type="primary">phoU</name>
    <name evidence="10" type="ORF">NITLEN_30022</name>
</gene>
<comment type="similarity">
    <text evidence="2 8">Belongs to the PhoU family.</text>
</comment>
<evidence type="ECO:0000256" key="1">
    <source>
        <dbReference type="ARBA" id="ARBA00004496"/>
    </source>
</evidence>
<evidence type="ECO:0000313" key="10">
    <source>
        <dbReference type="EMBL" id="SPP65108.1"/>
    </source>
</evidence>
<protein>
    <recommendedName>
        <fullName evidence="8">Phosphate-specific transport system accessory protein PhoU</fullName>
    </recommendedName>
</protein>
<dbReference type="InterPro" id="IPR038078">
    <property type="entry name" value="PhoU-like_sf"/>
</dbReference>
<name>A0A330L5X8_9BACT</name>
<keyword evidence="11" id="KW-1185">Reference proteome</keyword>
<dbReference type="AlphaFoldDB" id="A0A330L5X8"/>
<dbReference type="Proteomes" id="UP000248168">
    <property type="component" value="Unassembled WGS sequence"/>
</dbReference>
<feature type="domain" description="PhoU" evidence="9">
    <location>
        <begin position="16"/>
        <end position="104"/>
    </location>
</feature>
<dbReference type="Gene3D" id="1.20.58.220">
    <property type="entry name" value="Phosphate transport system protein phou homolog 2, domain 2"/>
    <property type="match status" value="2"/>
</dbReference>
<dbReference type="RefSeq" id="WP_121989434.1">
    <property type="nucleotide sequence ID" value="NZ_OUNR01000016.1"/>
</dbReference>
<reference evidence="11" key="1">
    <citation type="submission" date="2018-04" db="EMBL/GenBank/DDBJ databases">
        <authorList>
            <person name="Lucker S."/>
            <person name="Sakoula D."/>
        </authorList>
    </citation>
    <scope>NUCLEOTIDE SEQUENCE [LARGE SCALE GENOMIC DNA]</scope>
</reference>
<dbReference type="OrthoDB" id="9814256at2"/>
<evidence type="ECO:0000256" key="6">
    <source>
        <dbReference type="ARBA" id="ARBA00022592"/>
    </source>
</evidence>
<proteinExistence type="inferred from homology"/>
<evidence type="ECO:0000259" key="9">
    <source>
        <dbReference type="Pfam" id="PF01895"/>
    </source>
</evidence>
<dbReference type="PANTHER" id="PTHR42930:SF3">
    <property type="entry name" value="PHOSPHATE-SPECIFIC TRANSPORT SYSTEM ACCESSORY PROTEIN PHOU"/>
    <property type="match status" value="1"/>
</dbReference>
<dbReference type="InParanoid" id="A0A330L5X8"/>
<evidence type="ECO:0000256" key="2">
    <source>
        <dbReference type="ARBA" id="ARBA00008107"/>
    </source>
</evidence>
<organism evidence="10 11">
    <name type="scientific">Nitrospira lenta</name>
    <dbReference type="NCBI Taxonomy" id="1436998"/>
    <lineage>
        <taxon>Bacteria</taxon>
        <taxon>Pseudomonadati</taxon>
        <taxon>Nitrospirota</taxon>
        <taxon>Nitrospiria</taxon>
        <taxon>Nitrospirales</taxon>
        <taxon>Nitrospiraceae</taxon>
        <taxon>Nitrospira</taxon>
    </lineage>
</organism>
<dbReference type="InterPro" id="IPR026022">
    <property type="entry name" value="PhoU_dom"/>
</dbReference>
<evidence type="ECO:0000256" key="5">
    <source>
        <dbReference type="ARBA" id="ARBA00022490"/>
    </source>
</evidence>
<dbReference type="NCBIfam" id="TIGR02135">
    <property type="entry name" value="phoU_full"/>
    <property type="match status" value="1"/>
</dbReference>
<dbReference type="GO" id="GO:0030643">
    <property type="term" value="P:intracellular phosphate ion homeostasis"/>
    <property type="evidence" value="ECO:0007669"/>
    <property type="project" value="InterPro"/>
</dbReference>
<dbReference type="PANTHER" id="PTHR42930">
    <property type="entry name" value="PHOSPHATE-SPECIFIC TRANSPORT SYSTEM ACCESSORY PROTEIN PHOU"/>
    <property type="match status" value="1"/>
</dbReference>
<sequence>MQRHMDQELSDLKDRLLQMGALVEEQIERAIAAMIERDAVLAGQVIERDRLVNRFDVEIDETCIRLLALQAPAAKDLRFVTTAMKISTELERMSDLAENICERVIELNEEPQLKPYIDLPRMAAWTMKMVRESLDAFVRQDAALARKVCADDDFVDNLTHQLFRELVSFMIENPATITRAIRLTFIGKYIERIADHATNIGELVIYMVEGKIVRHMTSPSPGPS</sequence>
<feature type="domain" description="PhoU" evidence="9">
    <location>
        <begin position="120"/>
        <end position="204"/>
    </location>
</feature>
<dbReference type="GO" id="GO:0006817">
    <property type="term" value="P:phosphate ion transport"/>
    <property type="evidence" value="ECO:0007669"/>
    <property type="project" value="UniProtKB-KW"/>
</dbReference>
<comment type="subunit">
    <text evidence="3 8">Homodimer.</text>
</comment>
<keyword evidence="5 8" id="KW-0963">Cytoplasm</keyword>
<evidence type="ECO:0000256" key="4">
    <source>
        <dbReference type="ARBA" id="ARBA00022448"/>
    </source>
</evidence>
<comment type="function">
    <text evidence="7 8">Plays a role in the regulation of phosphate uptake.</text>
</comment>
<dbReference type="FunFam" id="1.20.58.220:FF:000004">
    <property type="entry name" value="Phosphate-specific transport system accessory protein PhoU"/>
    <property type="match status" value="1"/>
</dbReference>
<dbReference type="Pfam" id="PF01895">
    <property type="entry name" value="PhoU"/>
    <property type="match status" value="2"/>
</dbReference>
<dbReference type="InterPro" id="IPR028366">
    <property type="entry name" value="PhoU"/>
</dbReference>
<dbReference type="EMBL" id="OUNR01000016">
    <property type="protein sequence ID" value="SPP65108.1"/>
    <property type="molecule type" value="Genomic_DNA"/>
</dbReference>
<comment type="subcellular location">
    <subcellularLocation>
        <location evidence="1 8">Cytoplasm</location>
    </subcellularLocation>
</comment>
<evidence type="ECO:0000256" key="3">
    <source>
        <dbReference type="ARBA" id="ARBA00011738"/>
    </source>
</evidence>
<dbReference type="GO" id="GO:0005737">
    <property type="term" value="C:cytoplasm"/>
    <property type="evidence" value="ECO:0007669"/>
    <property type="project" value="UniProtKB-SubCell"/>
</dbReference>
<dbReference type="FunCoup" id="A0A330L5X8">
    <property type="interactions" value="429"/>
</dbReference>
<dbReference type="PIRSF" id="PIRSF003107">
    <property type="entry name" value="PhoU"/>
    <property type="match status" value="1"/>
</dbReference>
<evidence type="ECO:0000256" key="7">
    <source>
        <dbReference type="ARBA" id="ARBA00056181"/>
    </source>
</evidence>
<evidence type="ECO:0000313" key="11">
    <source>
        <dbReference type="Proteomes" id="UP000248168"/>
    </source>
</evidence>
<keyword evidence="4 8" id="KW-0813">Transport</keyword>
<dbReference type="GO" id="GO:0045936">
    <property type="term" value="P:negative regulation of phosphate metabolic process"/>
    <property type="evidence" value="ECO:0007669"/>
    <property type="project" value="InterPro"/>
</dbReference>